<comment type="caution">
    <text evidence="2">The sequence shown here is derived from an EMBL/GenBank/DDBJ whole genome shotgun (WGS) entry which is preliminary data.</text>
</comment>
<name>A0ABX1YTM8_9BACL</name>
<organism evidence="2 3">
    <name type="scientific">Paenibacillus phytohabitans</name>
    <dbReference type="NCBI Taxonomy" id="2654978"/>
    <lineage>
        <taxon>Bacteria</taxon>
        <taxon>Bacillati</taxon>
        <taxon>Bacillota</taxon>
        <taxon>Bacilli</taxon>
        <taxon>Bacillales</taxon>
        <taxon>Paenibacillaceae</taxon>
        <taxon>Paenibacillus</taxon>
    </lineage>
</organism>
<keyword evidence="1" id="KW-0732">Signal</keyword>
<dbReference type="Proteomes" id="UP000596857">
    <property type="component" value="Unassembled WGS sequence"/>
</dbReference>
<proteinExistence type="predicted"/>
<reference evidence="2 3" key="1">
    <citation type="submission" date="2019-10" db="EMBL/GenBank/DDBJ databases">
        <title>Description of Paenibacillus terricola sp. nov.</title>
        <authorList>
            <person name="Carlier A."/>
            <person name="Qi S."/>
        </authorList>
    </citation>
    <scope>NUCLEOTIDE SEQUENCE [LARGE SCALE GENOMIC DNA]</scope>
    <source>
        <strain evidence="2 3">LMG 31459</strain>
    </source>
</reference>
<evidence type="ECO:0000256" key="1">
    <source>
        <dbReference type="SAM" id="SignalP"/>
    </source>
</evidence>
<evidence type="ECO:0000313" key="2">
    <source>
        <dbReference type="EMBL" id="NOU82939.1"/>
    </source>
</evidence>
<dbReference type="RefSeq" id="WP_171720216.1">
    <property type="nucleotide sequence ID" value="NZ_WHOB01000089.1"/>
</dbReference>
<feature type="chain" id="PRO_5047465611" evidence="1">
    <location>
        <begin position="29"/>
        <end position="316"/>
    </location>
</feature>
<dbReference type="EMBL" id="WHOB01000089">
    <property type="protein sequence ID" value="NOU82939.1"/>
    <property type="molecule type" value="Genomic_DNA"/>
</dbReference>
<protein>
    <submittedName>
        <fullName evidence="2">Uncharacterized protein</fullName>
    </submittedName>
</protein>
<evidence type="ECO:0000313" key="3">
    <source>
        <dbReference type="Proteomes" id="UP000596857"/>
    </source>
</evidence>
<gene>
    <name evidence="2" type="ORF">GC101_29165</name>
</gene>
<feature type="signal peptide" evidence="1">
    <location>
        <begin position="1"/>
        <end position="28"/>
    </location>
</feature>
<keyword evidence="3" id="KW-1185">Reference proteome</keyword>
<sequence>MKISIKSVISTLVALCLMFVVITNSVSANDLTPTQSSQTDTTVVNNAGTDGLEGSSVILEDNKTGEYIKNADINNLTVVENNDTAVTVSGEKDGVQAYVTYDRVNQKVTAQIVEKPQNVLRFSFIEPIKSEYEIDIKTAVDGEISAVATNTETNEVLTIQDSNPESDTAQAQAVILIPVAEWLGALILATLATASIMYIGEMVYVNLKDSTVEKESQKDPSGYYYAYVDNSTNNIFVGPKVNYNAALSWLRQGTSNNVLTPTRSRALTLATNFTNKAPIEHINEYLTKGEGYLRHFHPYNQMFVQNKMPNHIWYLY</sequence>
<accession>A0ABX1YTM8</accession>